<evidence type="ECO:0000313" key="2">
    <source>
        <dbReference type="Proteomes" id="UP000261011"/>
    </source>
</evidence>
<dbReference type="EMBL" id="QVEU01000002">
    <property type="protein sequence ID" value="RGB77356.1"/>
    <property type="molecule type" value="Genomic_DNA"/>
</dbReference>
<proteinExistence type="predicted"/>
<evidence type="ECO:0000313" key="1">
    <source>
        <dbReference type="EMBL" id="RGB77356.1"/>
    </source>
</evidence>
<accession>A0A3E2TK49</accession>
<name>A0A3E2TK49_9FIRM</name>
<organism evidence="1 2">
    <name type="scientific">Anaerococcus nagyae</name>
    <dbReference type="NCBI Taxonomy" id="1755241"/>
    <lineage>
        <taxon>Bacteria</taxon>
        <taxon>Bacillati</taxon>
        <taxon>Bacillota</taxon>
        <taxon>Tissierellia</taxon>
        <taxon>Tissierellales</taxon>
        <taxon>Peptoniphilaceae</taxon>
        <taxon>Anaerococcus</taxon>
    </lineage>
</organism>
<reference evidence="1 2" key="1">
    <citation type="submission" date="2018-08" db="EMBL/GenBank/DDBJ databases">
        <title>A genome reference for cultivated species of the human gut microbiota.</title>
        <authorList>
            <person name="Zou Y."/>
            <person name="Xue W."/>
            <person name="Luo G."/>
        </authorList>
    </citation>
    <scope>NUCLEOTIDE SEQUENCE [LARGE SCALE GENOMIC DNA]</scope>
    <source>
        <strain evidence="1 2">OF01-3</strain>
    </source>
</reference>
<keyword evidence="2" id="KW-1185">Reference proteome</keyword>
<gene>
    <name evidence="1" type="ORF">DXA39_03340</name>
</gene>
<sequence>MDQEDFVNNKVVEEERLRLREEEKRANEVPMSNGENCGIVEFEGKKINTCKGEKIVEDGYKNPDKNDN</sequence>
<comment type="caution">
    <text evidence="1">The sequence shown here is derived from an EMBL/GenBank/DDBJ whole genome shotgun (WGS) entry which is preliminary data.</text>
</comment>
<dbReference type="OrthoDB" id="1693196at2"/>
<dbReference type="Proteomes" id="UP000261011">
    <property type="component" value="Unassembled WGS sequence"/>
</dbReference>
<dbReference type="AlphaFoldDB" id="A0A3E2TK49"/>
<protein>
    <submittedName>
        <fullName evidence="1">Uncharacterized protein</fullName>
    </submittedName>
</protein>